<gene>
    <name evidence="9" type="ORF">WDZ17_13460</name>
</gene>
<feature type="transmembrane region" description="Helical" evidence="7">
    <location>
        <begin position="269"/>
        <end position="291"/>
    </location>
</feature>
<protein>
    <submittedName>
        <fullName evidence="9">Acyltransferase</fullName>
        <ecNumber evidence="9">2.3.1.-</ecNumber>
    </submittedName>
</protein>
<evidence type="ECO:0000313" key="9">
    <source>
        <dbReference type="EMBL" id="MEJ5946300.1"/>
    </source>
</evidence>
<evidence type="ECO:0000256" key="7">
    <source>
        <dbReference type="SAM" id="Phobius"/>
    </source>
</evidence>
<keyword evidence="9" id="KW-0012">Acyltransferase</keyword>
<keyword evidence="9" id="KW-0808">Transferase</keyword>
<comment type="caution">
    <text evidence="9">The sequence shown here is derived from an EMBL/GenBank/DDBJ whole genome shotgun (WGS) entry which is preliminary data.</text>
</comment>
<evidence type="ECO:0000313" key="10">
    <source>
        <dbReference type="Proteomes" id="UP001387100"/>
    </source>
</evidence>
<reference evidence="9 10" key="1">
    <citation type="journal article" date="2017" name="Int. J. Syst. Evol. Microbiol.">
        <title>Pseudokineococcus basanitobsidens sp. nov., isolated from volcanic rock.</title>
        <authorList>
            <person name="Lee D.W."/>
            <person name="Park M.Y."/>
            <person name="Kim J.J."/>
            <person name="Kim B.S."/>
        </authorList>
    </citation>
    <scope>NUCLEOTIDE SEQUENCE [LARGE SCALE GENOMIC DNA]</scope>
    <source>
        <strain evidence="9 10">DSM 103726</strain>
    </source>
</reference>
<comment type="similarity">
    <text evidence="2">Belongs to the acyltransferase 3 family.</text>
</comment>
<feature type="domain" description="Acyltransferase 3" evidence="8">
    <location>
        <begin position="13"/>
        <end position="321"/>
    </location>
</feature>
<dbReference type="Proteomes" id="UP001387100">
    <property type="component" value="Unassembled WGS sequence"/>
</dbReference>
<dbReference type="EMBL" id="JBBIAA010000020">
    <property type="protein sequence ID" value="MEJ5946300.1"/>
    <property type="molecule type" value="Genomic_DNA"/>
</dbReference>
<feature type="transmembrane region" description="Helical" evidence="7">
    <location>
        <begin position="183"/>
        <end position="202"/>
    </location>
</feature>
<accession>A0ABU8RMF8</accession>
<dbReference type="Pfam" id="PF01757">
    <property type="entry name" value="Acyl_transf_3"/>
    <property type="match status" value="1"/>
</dbReference>
<feature type="transmembrane region" description="Helical" evidence="7">
    <location>
        <begin position="92"/>
        <end position="113"/>
    </location>
</feature>
<evidence type="ECO:0000256" key="1">
    <source>
        <dbReference type="ARBA" id="ARBA00004651"/>
    </source>
</evidence>
<keyword evidence="3" id="KW-1003">Cell membrane</keyword>
<dbReference type="PANTHER" id="PTHR40074:SF2">
    <property type="entry name" value="O-ACETYLTRANSFERASE WECH"/>
    <property type="match status" value="1"/>
</dbReference>
<sequence length="362" mass="38965">MTGADLRSTKDSGIQVLRGVAVLLMVAGHVIGSGPGRGLGVPDDSAWRWGYTALEDVRMPLFTVVSGFVYGYRPLPKGTSLAPLVRGKVRRLLVPLAVVGTAYFLVQSTVPGTNRSRSWGELWSIYVLPYEHFWFLQAIFLIFLIVGALDALGVLASPRRLLLVVLLTSAGDVLLRVPSAFDVLSINGALRLLPFFLLGYGVHRHEVRLTRRSGLLLALWLGASYAVWAALLAGEEGPEGAARRALSLSIGIPAVILLLDLRSRLRSRALAAVGGFSFGIYLLHVFGTAGARMLAELLGLTSTGLLFLLSLAAGIAAPIAFERATGHVPMVSWAVLGQRPLRRRARDRVPYETLGPTGDSVR</sequence>
<keyword evidence="6 7" id="KW-0472">Membrane</keyword>
<keyword evidence="10" id="KW-1185">Reference proteome</keyword>
<evidence type="ECO:0000256" key="4">
    <source>
        <dbReference type="ARBA" id="ARBA00022692"/>
    </source>
</evidence>
<evidence type="ECO:0000259" key="8">
    <source>
        <dbReference type="Pfam" id="PF01757"/>
    </source>
</evidence>
<dbReference type="EC" id="2.3.1.-" evidence="9"/>
<keyword evidence="5 7" id="KW-1133">Transmembrane helix</keyword>
<keyword evidence="4 7" id="KW-0812">Transmembrane</keyword>
<feature type="transmembrane region" description="Helical" evidence="7">
    <location>
        <begin position="133"/>
        <end position="154"/>
    </location>
</feature>
<feature type="transmembrane region" description="Helical" evidence="7">
    <location>
        <begin position="245"/>
        <end position="262"/>
    </location>
</feature>
<evidence type="ECO:0000256" key="3">
    <source>
        <dbReference type="ARBA" id="ARBA00022475"/>
    </source>
</evidence>
<dbReference type="InterPro" id="IPR002656">
    <property type="entry name" value="Acyl_transf_3_dom"/>
</dbReference>
<evidence type="ECO:0000256" key="6">
    <source>
        <dbReference type="ARBA" id="ARBA00023136"/>
    </source>
</evidence>
<dbReference type="RefSeq" id="WP_339575684.1">
    <property type="nucleotide sequence ID" value="NZ_JBBIAA010000020.1"/>
</dbReference>
<comment type="subcellular location">
    <subcellularLocation>
        <location evidence="1">Cell membrane</location>
        <topology evidence="1">Multi-pass membrane protein</topology>
    </subcellularLocation>
</comment>
<name>A0ABU8RMF8_9ACTN</name>
<dbReference type="PANTHER" id="PTHR40074">
    <property type="entry name" value="O-ACETYLTRANSFERASE WECH"/>
    <property type="match status" value="1"/>
</dbReference>
<proteinExistence type="inferred from homology"/>
<evidence type="ECO:0000256" key="2">
    <source>
        <dbReference type="ARBA" id="ARBA00007400"/>
    </source>
</evidence>
<evidence type="ECO:0000256" key="5">
    <source>
        <dbReference type="ARBA" id="ARBA00022989"/>
    </source>
</evidence>
<dbReference type="GO" id="GO:0016746">
    <property type="term" value="F:acyltransferase activity"/>
    <property type="evidence" value="ECO:0007669"/>
    <property type="project" value="UniProtKB-KW"/>
</dbReference>
<organism evidence="9 10">
    <name type="scientific">Pseudokineococcus basanitobsidens</name>
    <dbReference type="NCBI Taxonomy" id="1926649"/>
    <lineage>
        <taxon>Bacteria</taxon>
        <taxon>Bacillati</taxon>
        <taxon>Actinomycetota</taxon>
        <taxon>Actinomycetes</taxon>
        <taxon>Kineosporiales</taxon>
        <taxon>Kineosporiaceae</taxon>
        <taxon>Pseudokineococcus</taxon>
    </lineage>
</organism>
<feature type="transmembrane region" description="Helical" evidence="7">
    <location>
        <begin position="297"/>
        <end position="321"/>
    </location>
</feature>
<feature type="transmembrane region" description="Helical" evidence="7">
    <location>
        <begin position="214"/>
        <end position="233"/>
    </location>
</feature>
<feature type="transmembrane region" description="Helical" evidence="7">
    <location>
        <begin position="161"/>
        <end position="177"/>
    </location>
</feature>